<keyword evidence="3" id="KW-1185">Reference proteome</keyword>
<gene>
    <name evidence="2" type="ORF">C1752_03191</name>
</gene>
<protein>
    <submittedName>
        <fullName evidence="2">Uncharacterized protein</fullName>
    </submittedName>
</protein>
<evidence type="ECO:0000313" key="3">
    <source>
        <dbReference type="Proteomes" id="UP000248857"/>
    </source>
</evidence>
<dbReference type="AlphaFoldDB" id="A0A2W1JHC3"/>
<comment type="caution">
    <text evidence="2">The sequence shown here is derived from an EMBL/GenBank/DDBJ whole genome shotgun (WGS) entry which is preliminary data.</text>
</comment>
<dbReference type="RefSeq" id="WP_110986646.1">
    <property type="nucleotide sequence ID" value="NZ_CAWNWM010000008.1"/>
</dbReference>
<feature type="coiled-coil region" evidence="1">
    <location>
        <begin position="52"/>
        <end position="79"/>
    </location>
</feature>
<organism evidence="2 3">
    <name type="scientific">Acaryochloris thomasi RCC1774</name>
    <dbReference type="NCBI Taxonomy" id="1764569"/>
    <lineage>
        <taxon>Bacteria</taxon>
        <taxon>Bacillati</taxon>
        <taxon>Cyanobacteriota</taxon>
        <taxon>Cyanophyceae</taxon>
        <taxon>Acaryochloridales</taxon>
        <taxon>Acaryochloridaceae</taxon>
        <taxon>Acaryochloris</taxon>
        <taxon>Acaryochloris thomasi</taxon>
    </lineage>
</organism>
<evidence type="ECO:0000256" key="1">
    <source>
        <dbReference type="SAM" id="Coils"/>
    </source>
</evidence>
<dbReference type="EMBL" id="PQWO01000008">
    <property type="protein sequence ID" value="PZD72756.1"/>
    <property type="molecule type" value="Genomic_DNA"/>
</dbReference>
<sequence length="409" mass="45566">MYKYKASFFFATSLILLGLFDGLCTTKTAVSQDFFDFPPQEEEVESPAEQRLNKILEKQRQLEAEYNLLQQQIELTRLKGTVIAPTTSATEPLDSSDTSVQQGSFQTVESRILAYEAMNKVAGSISKDISDIEGINSLIIYDQEIFSDLTAYRLLKVKLREFKQRYADLGIIFRSSRPGTRGSRGITDLSSLALPTTFTRSVLEFVALFRSKDQITFEPDFELNPNAFISAVASHIQKKDIPVKVYNPSFYLTSLDSLDESSLEGLVGSELADLMRLRSKAASEYADSTLLDLNDEVDAFLDALLVPLGQEDPFGNPPLLAIIQANKLEKILDDQGAHVLHLDIDVAGGSHRTRQSLFTTMFSGKRISFSGGSVVNYSLFARDGSLKRSGFFYYNTGYKSMSGKRTNID</sequence>
<proteinExistence type="predicted"/>
<dbReference type="Proteomes" id="UP000248857">
    <property type="component" value="Unassembled WGS sequence"/>
</dbReference>
<name>A0A2W1JHC3_9CYAN</name>
<evidence type="ECO:0000313" key="2">
    <source>
        <dbReference type="EMBL" id="PZD72756.1"/>
    </source>
</evidence>
<keyword evidence="1" id="KW-0175">Coiled coil</keyword>
<accession>A0A2W1JHC3</accession>
<reference evidence="2 3" key="1">
    <citation type="journal article" date="2018" name="Sci. Rep.">
        <title>A novel species of the marine cyanobacterium Acaryochloris with a unique pigment content and lifestyle.</title>
        <authorList>
            <person name="Partensky F."/>
            <person name="Six C."/>
            <person name="Ratin M."/>
            <person name="Garczarek L."/>
            <person name="Vaulot D."/>
            <person name="Probert I."/>
            <person name="Calteau A."/>
            <person name="Gourvil P."/>
            <person name="Marie D."/>
            <person name="Grebert T."/>
            <person name="Bouchier C."/>
            <person name="Le Panse S."/>
            <person name="Gachenot M."/>
            <person name="Rodriguez F."/>
            <person name="Garrido J.L."/>
        </authorList>
    </citation>
    <scope>NUCLEOTIDE SEQUENCE [LARGE SCALE GENOMIC DNA]</scope>
    <source>
        <strain evidence="2 3">RCC1774</strain>
    </source>
</reference>